<protein>
    <submittedName>
        <fullName evidence="5">GntR family transcriptional regulator</fullName>
    </submittedName>
</protein>
<dbReference type="RefSeq" id="WP_379769711.1">
    <property type="nucleotide sequence ID" value="NZ_JBHSJF010000005.1"/>
</dbReference>
<dbReference type="PANTHER" id="PTHR43537:SF24">
    <property type="entry name" value="GLUCONATE OPERON TRANSCRIPTIONAL REPRESSOR"/>
    <property type="match status" value="1"/>
</dbReference>
<dbReference type="InterPro" id="IPR000524">
    <property type="entry name" value="Tscrpt_reg_HTH_GntR"/>
</dbReference>
<feature type="domain" description="HTH gntR-type" evidence="4">
    <location>
        <begin position="27"/>
        <end position="94"/>
    </location>
</feature>
<reference evidence="6" key="1">
    <citation type="journal article" date="2019" name="Int. J. Syst. Evol. Microbiol.">
        <title>The Global Catalogue of Microorganisms (GCM) 10K type strain sequencing project: providing services to taxonomists for standard genome sequencing and annotation.</title>
        <authorList>
            <consortium name="The Broad Institute Genomics Platform"/>
            <consortium name="The Broad Institute Genome Sequencing Center for Infectious Disease"/>
            <person name="Wu L."/>
            <person name="Ma J."/>
        </authorList>
    </citation>
    <scope>NUCLEOTIDE SEQUENCE [LARGE SCALE GENOMIC DNA]</scope>
    <source>
        <strain evidence="6">CGMCC 1.16444</strain>
    </source>
</reference>
<evidence type="ECO:0000313" key="5">
    <source>
        <dbReference type="EMBL" id="MFC5067390.1"/>
    </source>
</evidence>
<dbReference type="InterPro" id="IPR036390">
    <property type="entry name" value="WH_DNA-bd_sf"/>
</dbReference>
<dbReference type="SMART" id="SM00345">
    <property type="entry name" value="HTH_GNTR"/>
    <property type="match status" value="1"/>
</dbReference>
<dbReference type="InterPro" id="IPR011711">
    <property type="entry name" value="GntR_C"/>
</dbReference>
<proteinExistence type="predicted"/>
<keyword evidence="1" id="KW-0805">Transcription regulation</keyword>
<dbReference type="PANTHER" id="PTHR43537">
    <property type="entry name" value="TRANSCRIPTIONAL REGULATOR, GNTR FAMILY"/>
    <property type="match status" value="1"/>
</dbReference>
<dbReference type="SMART" id="SM00895">
    <property type="entry name" value="FCD"/>
    <property type="match status" value="1"/>
</dbReference>
<dbReference type="SUPFAM" id="SSF48008">
    <property type="entry name" value="GntR ligand-binding domain-like"/>
    <property type="match status" value="1"/>
</dbReference>
<accession>A0ABV9Z108</accession>
<organism evidence="5 6">
    <name type="scientific">Flaviflagellibacter deserti</name>
    <dbReference type="NCBI Taxonomy" id="2267266"/>
    <lineage>
        <taxon>Bacteria</taxon>
        <taxon>Pseudomonadati</taxon>
        <taxon>Pseudomonadota</taxon>
        <taxon>Alphaproteobacteria</taxon>
        <taxon>Hyphomicrobiales</taxon>
        <taxon>Flaviflagellibacter</taxon>
    </lineage>
</organism>
<dbReference type="Gene3D" id="1.10.10.10">
    <property type="entry name" value="Winged helix-like DNA-binding domain superfamily/Winged helix DNA-binding domain"/>
    <property type="match status" value="1"/>
</dbReference>
<dbReference type="CDD" id="cd07377">
    <property type="entry name" value="WHTH_GntR"/>
    <property type="match status" value="1"/>
</dbReference>
<name>A0ABV9Z108_9HYPH</name>
<evidence type="ECO:0000313" key="6">
    <source>
        <dbReference type="Proteomes" id="UP001595796"/>
    </source>
</evidence>
<evidence type="ECO:0000256" key="1">
    <source>
        <dbReference type="ARBA" id="ARBA00023015"/>
    </source>
</evidence>
<sequence length="251" mass="28447">MTRFMILPPIGIGRGQWGAMKVRERPRTARQYVVGTLRREILQGRHQPGSRLRQEEVAARLDVSTTPVREAFRDLLAEGLISLDAHRGAVVRGLTLSDVQEIYQMRVRLEPLLAERTFDNVTDEQIARAEALHRRMCANTSPETWASLNEEFHATLTGGETQDGRLSGIVYTLAHAASPYVVLSMFARPEIIEMNNRDHAELLALYRVRDREGVSLKTELHLAQTLDTIEREVERKSSQQLADLNRDTEPG</sequence>
<keyword evidence="2" id="KW-0238">DNA-binding</keyword>
<evidence type="ECO:0000256" key="3">
    <source>
        <dbReference type="ARBA" id="ARBA00023163"/>
    </source>
</evidence>
<dbReference type="EMBL" id="JBHSJF010000005">
    <property type="protein sequence ID" value="MFC5067390.1"/>
    <property type="molecule type" value="Genomic_DNA"/>
</dbReference>
<keyword evidence="3" id="KW-0804">Transcription</keyword>
<gene>
    <name evidence="5" type="ORF">ACFPFW_05105</name>
</gene>
<dbReference type="PROSITE" id="PS50949">
    <property type="entry name" value="HTH_GNTR"/>
    <property type="match status" value="1"/>
</dbReference>
<keyword evidence="6" id="KW-1185">Reference proteome</keyword>
<dbReference type="Proteomes" id="UP001595796">
    <property type="component" value="Unassembled WGS sequence"/>
</dbReference>
<comment type="caution">
    <text evidence="5">The sequence shown here is derived from an EMBL/GenBank/DDBJ whole genome shotgun (WGS) entry which is preliminary data.</text>
</comment>
<evidence type="ECO:0000259" key="4">
    <source>
        <dbReference type="PROSITE" id="PS50949"/>
    </source>
</evidence>
<dbReference type="InterPro" id="IPR008920">
    <property type="entry name" value="TF_FadR/GntR_C"/>
</dbReference>
<dbReference type="SUPFAM" id="SSF46785">
    <property type="entry name" value="Winged helix' DNA-binding domain"/>
    <property type="match status" value="1"/>
</dbReference>
<dbReference type="Gene3D" id="1.20.120.530">
    <property type="entry name" value="GntR ligand-binding domain-like"/>
    <property type="match status" value="1"/>
</dbReference>
<dbReference type="InterPro" id="IPR036388">
    <property type="entry name" value="WH-like_DNA-bd_sf"/>
</dbReference>
<dbReference type="Pfam" id="PF00392">
    <property type="entry name" value="GntR"/>
    <property type="match status" value="1"/>
</dbReference>
<dbReference type="Pfam" id="PF07729">
    <property type="entry name" value="FCD"/>
    <property type="match status" value="1"/>
</dbReference>
<evidence type="ECO:0000256" key="2">
    <source>
        <dbReference type="ARBA" id="ARBA00023125"/>
    </source>
</evidence>